<sequence length="147" mass="15795">MTLVSVLRPRPVRVLLAALALAIALVFGVPWGLYAWGLSQFGEQRPALPGQLLSTEQQTALWQQMGADGLPAMVMLDPVSYVMSAASQSPPPPSTAVAWRVASSFTRQTLGAEHSVRLHIASTAMAIWLTRHHTLAQLLSQMAATTP</sequence>
<evidence type="ECO:0000313" key="1">
    <source>
        <dbReference type="EMBL" id="MEK8046999.1"/>
    </source>
</evidence>
<proteinExistence type="predicted"/>
<reference evidence="1 2" key="1">
    <citation type="submission" date="2024-04" db="EMBL/GenBank/DDBJ databases">
        <title>Novel species of the genus Ideonella isolated from streams.</title>
        <authorList>
            <person name="Lu H."/>
        </authorList>
    </citation>
    <scope>NUCLEOTIDE SEQUENCE [LARGE SCALE GENOMIC DNA]</scope>
    <source>
        <strain evidence="1 2">LYT19W</strain>
    </source>
</reference>
<dbReference type="EMBL" id="JBBUTI010000007">
    <property type="protein sequence ID" value="MEK8046999.1"/>
    <property type="molecule type" value="Genomic_DNA"/>
</dbReference>
<dbReference type="RefSeq" id="WP_341399300.1">
    <property type="nucleotide sequence ID" value="NZ_JBBUTI010000007.1"/>
</dbReference>
<protein>
    <submittedName>
        <fullName evidence="1">Uncharacterized protein</fullName>
    </submittedName>
</protein>
<gene>
    <name evidence="1" type="ORF">AACH00_11605</name>
</gene>
<dbReference type="Proteomes" id="UP001379945">
    <property type="component" value="Unassembled WGS sequence"/>
</dbReference>
<name>A0ABU9C8F7_9BURK</name>
<accession>A0ABU9C8F7</accession>
<keyword evidence="2" id="KW-1185">Reference proteome</keyword>
<evidence type="ECO:0000313" key="2">
    <source>
        <dbReference type="Proteomes" id="UP001379945"/>
    </source>
</evidence>
<comment type="caution">
    <text evidence="1">The sequence shown here is derived from an EMBL/GenBank/DDBJ whole genome shotgun (WGS) entry which is preliminary data.</text>
</comment>
<organism evidence="1 2">
    <name type="scientific">Ideonella margarita</name>
    <dbReference type="NCBI Taxonomy" id="2984191"/>
    <lineage>
        <taxon>Bacteria</taxon>
        <taxon>Pseudomonadati</taxon>
        <taxon>Pseudomonadota</taxon>
        <taxon>Betaproteobacteria</taxon>
        <taxon>Burkholderiales</taxon>
        <taxon>Sphaerotilaceae</taxon>
        <taxon>Ideonella</taxon>
    </lineage>
</organism>